<gene>
    <name evidence="1" type="ORF">SVUK_LOCUS8948</name>
</gene>
<dbReference type="EMBL" id="UYYB01033278">
    <property type="protein sequence ID" value="VDM73950.1"/>
    <property type="molecule type" value="Genomic_DNA"/>
</dbReference>
<dbReference type="AlphaFoldDB" id="A0A3P7ILY8"/>
<accession>A0A3P7ILY8</accession>
<name>A0A3P7ILY8_STRVU</name>
<keyword evidence="2" id="KW-1185">Reference proteome</keyword>
<dbReference type="Proteomes" id="UP000270094">
    <property type="component" value="Unassembled WGS sequence"/>
</dbReference>
<reference evidence="1 2" key="1">
    <citation type="submission" date="2018-11" db="EMBL/GenBank/DDBJ databases">
        <authorList>
            <consortium name="Pathogen Informatics"/>
        </authorList>
    </citation>
    <scope>NUCLEOTIDE SEQUENCE [LARGE SCALE GENOMIC DNA]</scope>
</reference>
<organism evidence="1 2">
    <name type="scientific">Strongylus vulgaris</name>
    <name type="common">Blood worm</name>
    <dbReference type="NCBI Taxonomy" id="40348"/>
    <lineage>
        <taxon>Eukaryota</taxon>
        <taxon>Metazoa</taxon>
        <taxon>Ecdysozoa</taxon>
        <taxon>Nematoda</taxon>
        <taxon>Chromadorea</taxon>
        <taxon>Rhabditida</taxon>
        <taxon>Rhabditina</taxon>
        <taxon>Rhabditomorpha</taxon>
        <taxon>Strongyloidea</taxon>
        <taxon>Strongylidae</taxon>
        <taxon>Strongylus</taxon>
    </lineage>
</organism>
<evidence type="ECO:0000313" key="1">
    <source>
        <dbReference type="EMBL" id="VDM73950.1"/>
    </source>
</evidence>
<sequence>MMHLMDSPDLVDLLDLLESLDSLDLKETLDHLHKASHSHPVHLASPETQALTNIYSTLKVLSLAEKRRDAGVTTSSVSVVVTSSSSPLSSSLLLISVQSIYLSPLIKSRFFSLLFLNQCSLGRASFKT</sequence>
<evidence type="ECO:0000313" key="2">
    <source>
        <dbReference type="Proteomes" id="UP000270094"/>
    </source>
</evidence>
<proteinExistence type="predicted"/>
<protein>
    <submittedName>
        <fullName evidence="1">Uncharacterized protein</fullName>
    </submittedName>
</protein>